<proteinExistence type="predicted"/>
<dbReference type="RefSeq" id="WP_150548779.1">
    <property type="nucleotide sequence ID" value="NZ_LR215729.2"/>
</dbReference>
<gene>
    <name evidence="5" type="ORF">PMYSY11_3166</name>
</gene>
<name>A0A653E664_9PSED</name>
<dbReference type="EMBL" id="LR215729">
    <property type="protein sequence ID" value="VEV98210.1"/>
    <property type="molecule type" value="Genomic_DNA"/>
</dbReference>
<evidence type="ECO:0000256" key="3">
    <source>
        <dbReference type="ARBA" id="ARBA00022833"/>
    </source>
</evidence>
<evidence type="ECO:0000256" key="1">
    <source>
        <dbReference type="ARBA" id="ARBA00022723"/>
    </source>
</evidence>
<dbReference type="GO" id="GO:1900378">
    <property type="term" value="P:positive regulation of secondary metabolite biosynthetic process"/>
    <property type="evidence" value="ECO:0007669"/>
    <property type="project" value="TreeGrafter"/>
</dbReference>
<reference evidence="5" key="1">
    <citation type="submission" date="2019-02" db="EMBL/GenBank/DDBJ databases">
        <authorList>
            <consortium name="Genoscope - CEA"/>
            <person name="William W."/>
        </authorList>
    </citation>
    <scope>NUCLEOTIDE SEQUENCE [LARGE SCALE GENOMIC DNA]</scope>
    <source>
        <strain evidence="5">YSy11</strain>
    </source>
</reference>
<sequence length="67" mass="7334">MADVIDQANDYAEVMLSNKIASRVVFAGVSATRCTDCDCLIPRARREAVKGCQLCVDCQQIAEVRRG</sequence>
<protein>
    <submittedName>
        <fullName evidence="5">Conjugal transfer protein TraR</fullName>
    </submittedName>
</protein>
<dbReference type="AlphaFoldDB" id="A0A653E664"/>
<dbReference type="PANTHER" id="PTHR38777">
    <property type="entry name" value="FELS-2 PROPHAGE PROTEIN"/>
    <property type="match status" value="1"/>
</dbReference>
<dbReference type="PANTHER" id="PTHR38777:SF1">
    <property type="entry name" value="DNAK SUPPRESSOR PROTEIN"/>
    <property type="match status" value="1"/>
</dbReference>
<dbReference type="InterPro" id="IPR000962">
    <property type="entry name" value="Znf_DskA_TraR"/>
</dbReference>
<accession>A0A653E664</accession>
<organism evidence="5">
    <name type="scientific">Pseudomonas marincola</name>
    <dbReference type="NCBI Taxonomy" id="437900"/>
    <lineage>
        <taxon>Bacteria</taxon>
        <taxon>Pseudomonadati</taxon>
        <taxon>Pseudomonadota</taxon>
        <taxon>Gammaproteobacteria</taxon>
        <taxon>Pseudomonadales</taxon>
        <taxon>Pseudomonadaceae</taxon>
        <taxon>Pseudomonas</taxon>
    </lineage>
</organism>
<keyword evidence="2" id="KW-0863">Zinc-finger</keyword>
<evidence type="ECO:0000313" key="5">
    <source>
        <dbReference type="EMBL" id="VEV98210.1"/>
    </source>
</evidence>
<keyword evidence="1" id="KW-0479">Metal-binding</keyword>
<feature type="domain" description="Zinc finger DksA/TraR C4-type" evidence="4">
    <location>
        <begin position="33"/>
        <end position="63"/>
    </location>
</feature>
<evidence type="ECO:0000259" key="4">
    <source>
        <dbReference type="Pfam" id="PF01258"/>
    </source>
</evidence>
<keyword evidence="3" id="KW-0862">Zinc</keyword>
<evidence type="ECO:0000256" key="2">
    <source>
        <dbReference type="ARBA" id="ARBA00022771"/>
    </source>
</evidence>
<dbReference type="GO" id="GO:0008270">
    <property type="term" value="F:zinc ion binding"/>
    <property type="evidence" value="ECO:0007669"/>
    <property type="project" value="UniProtKB-KW"/>
</dbReference>
<dbReference type="Pfam" id="PF01258">
    <property type="entry name" value="zf-dskA_traR"/>
    <property type="match status" value="1"/>
</dbReference>